<dbReference type="RefSeq" id="WP_144398140.1">
    <property type="nucleotide sequence ID" value="NZ_VJXW01000007.1"/>
</dbReference>
<sequence>MAATTGKYSPNIQFYIDFSAQKIYNKERTIDQIFKKLQPDVLEVCKTDYNCDGYANPLTQTGNPPAA</sequence>
<reference evidence="1 2" key="1">
    <citation type="submission" date="2019-07" db="EMBL/GenBank/DDBJ databases">
        <title>Criibacterium bergeronii gen. nov., sp. nov. isolated from human clinical samples.</title>
        <authorList>
            <person name="Maheux A.F."/>
            <person name="Boudreau D.K."/>
            <person name="Berube E."/>
            <person name="Brodeur S."/>
            <person name="Bernard K.A."/>
            <person name="Abed J.Y."/>
            <person name="Ducrey E."/>
            <person name="Guay E.F."/>
            <person name="Raymond F."/>
            <person name="Corbeil J."/>
            <person name="Domingo M.-C."/>
            <person name="Roy P.H."/>
            <person name="Boissinot M."/>
            <person name="Tocheva E.I."/>
            <person name="Omar R.F."/>
        </authorList>
    </citation>
    <scope>NUCLEOTIDE SEQUENCE [LARGE SCALE GENOMIC DNA]</scope>
    <source>
        <strain evidence="1 2">CCRI-24246</strain>
    </source>
</reference>
<comment type="caution">
    <text evidence="1">The sequence shown here is derived from an EMBL/GenBank/DDBJ whole genome shotgun (WGS) entry which is preliminary data.</text>
</comment>
<name>A0A552V6Z2_9FIRM</name>
<evidence type="ECO:0000313" key="1">
    <source>
        <dbReference type="EMBL" id="TRW26211.1"/>
    </source>
</evidence>
<gene>
    <name evidence="1" type="ORF">FL857_05865</name>
</gene>
<protein>
    <submittedName>
        <fullName evidence="1">Uncharacterized protein</fullName>
    </submittedName>
</protein>
<evidence type="ECO:0000313" key="2">
    <source>
        <dbReference type="Proteomes" id="UP000319424"/>
    </source>
</evidence>
<dbReference type="Proteomes" id="UP000319424">
    <property type="component" value="Unassembled WGS sequence"/>
</dbReference>
<dbReference type="AlphaFoldDB" id="A0A552V6Z2"/>
<accession>A0A552V6Z2</accession>
<organism evidence="1 2">
    <name type="scientific">Criibacterium bergeronii</name>
    <dbReference type="NCBI Taxonomy" id="1871336"/>
    <lineage>
        <taxon>Bacteria</taxon>
        <taxon>Bacillati</taxon>
        <taxon>Bacillota</taxon>
        <taxon>Clostridia</taxon>
        <taxon>Peptostreptococcales</taxon>
        <taxon>Filifactoraceae</taxon>
        <taxon>Criibacterium</taxon>
    </lineage>
</organism>
<dbReference type="EMBL" id="VJXW01000007">
    <property type="protein sequence ID" value="TRW26211.1"/>
    <property type="molecule type" value="Genomic_DNA"/>
</dbReference>
<proteinExistence type="predicted"/>